<dbReference type="EMBL" id="JAYJJT010000006">
    <property type="protein sequence ID" value="MEB3049453.1"/>
    <property type="molecule type" value="Genomic_DNA"/>
</dbReference>
<proteinExistence type="predicted"/>
<keyword evidence="2" id="KW-1185">Reference proteome</keyword>
<comment type="caution">
    <text evidence="1">The sequence shown here is derived from an EMBL/GenBank/DDBJ whole genome shotgun (WGS) entry which is preliminary data.</text>
</comment>
<dbReference type="Proteomes" id="UP001299046">
    <property type="component" value="Unassembled WGS sequence"/>
</dbReference>
<evidence type="ECO:0000313" key="1">
    <source>
        <dbReference type="EMBL" id="MEB3049453.1"/>
    </source>
</evidence>
<dbReference type="RefSeq" id="WP_224863436.1">
    <property type="nucleotide sequence ID" value="NZ_JAYJJT010000006.1"/>
</dbReference>
<name>A0ABU5YHD3_9MYCO</name>
<organism evidence="1 2">
    <name type="scientific">[Mycobacterium] zoologicum</name>
    <dbReference type="NCBI Taxonomy" id="2872311"/>
    <lineage>
        <taxon>Bacteria</taxon>
        <taxon>Bacillati</taxon>
        <taxon>Actinomycetota</taxon>
        <taxon>Actinomycetes</taxon>
        <taxon>Mycobacteriales</taxon>
        <taxon>Mycobacteriaceae</taxon>
        <taxon>Mycolicibacter</taxon>
    </lineage>
</organism>
<protein>
    <submittedName>
        <fullName evidence="1">Uncharacterized protein</fullName>
    </submittedName>
</protein>
<sequence length="85" mass="9629">MQFLKLNLINKHGVSDRHGEVLIATSEIESVRSFIHADHMLSHHEVGSIITTKTGDKHHVSQHTNEIADMLRSAADHEQDWVAIR</sequence>
<gene>
    <name evidence="1" type="ORF">KV112_06815</name>
</gene>
<accession>A0ABU5YHD3</accession>
<reference evidence="1 2" key="1">
    <citation type="submission" date="2023-12" db="EMBL/GenBank/DDBJ databases">
        <title>Description of new species of Mycobacterium terrae complex isolated from sewage at the Sao Paulo Zoological Park Foundation in Brazil.</title>
        <authorList>
            <person name="Romagnoli C.L."/>
            <person name="Conceicao E.C."/>
            <person name="Machado E."/>
            <person name="Barreto L.B.P.F."/>
            <person name="Sharma A."/>
            <person name="Silva N.M."/>
            <person name="Marques L.E."/>
            <person name="Juliana M.A."/>
            <person name="Lourenco M.C.S."/>
            <person name="Digiampietri L.A."/>
            <person name="Suffys P.N."/>
            <person name="Viana-Niero C."/>
        </authorList>
    </citation>
    <scope>NUCLEOTIDE SEQUENCE [LARGE SCALE GENOMIC DNA]</scope>
    <source>
        <strain evidence="1 2">MYC123</strain>
    </source>
</reference>
<evidence type="ECO:0000313" key="2">
    <source>
        <dbReference type="Proteomes" id="UP001299046"/>
    </source>
</evidence>